<dbReference type="STRING" id="299467.A0A443RYE0"/>
<dbReference type="InterPro" id="IPR001254">
    <property type="entry name" value="Trypsin_dom"/>
</dbReference>
<comment type="caution">
    <text evidence="4">The sequence shown here is derived from an EMBL/GenBank/DDBJ whole genome shotgun (WGS) entry which is preliminary data.</text>
</comment>
<organism evidence="4 5">
    <name type="scientific">Leptotrombidium deliense</name>
    <dbReference type="NCBI Taxonomy" id="299467"/>
    <lineage>
        <taxon>Eukaryota</taxon>
        <taxon>Metazoa</taxon>
        <taxon>Ecdysozoa</taxon>
        <taxon>Arthropoda</taxon>
        <taxon>Chelicerata</taxon>
        <taxon>Arachnida</taxon>
        <taxon>Acari</taxon>
        <taxon>Acariformes</taxon>
        <taxon>Trombidiformes</taxon>
        <taxon>Prostigmata</taxon>
        <taxon>Anystina</taxon>
        <taxon>Parasitengona</taxon>
        <taxon>Trombiculoidea</taxon>
        <taxon>Trombiculidae</taxon>
        <taxon>Leptotrombidium</taxon>
    </lineage>
</organism>
<evidence type="ECO:0000256" key="2">
    <source>
        <dbReference type="SAM" id="SignalP"/>
    </source>
</evidence>
<dbReference type="PROSITE" id="PS00134">
    <property type="entry name" value="TRYPSIN_HIS"/>
    <property type="match status" value="1"/>
</dbReference>
<evidence type="ECO:0000313" key="5">
    <source>
        <dbReference type="Proteomes" id="UP000288716"/>
    </source>
</evidence>
<dbReference type="EMBL" id="NCKV01018074">
    <property type="protein sequence ID" value="RWS20361.1"/>
    <property type="molecule type" value="Genomic_DNA"/>
</dbReference>
<dbReference type="PROSITE" id="PS50240">
    <property type="entry name" value="TRYPSIN_DOM"/>
    <property type="match status" value="1"/>
</dbReference>
<evidence type="ECO:0000256" key="1">
    <source>
        <dbReference type="ARBA" id="ARBA00023157"/>
    </source>
</evidence>
<dbReference type="GO" id="GO:0004252">
    <property type="term" value="F:serine-type endopeptidase activity"/>
    <property type="evidence" value="ECO:0007669"/>
    <property type="project" value="InterPro"/>
</dbReference>
<feature type="non-terminal residue" evidence="4">
    <location>
        <position position="113"/>
    </location>
</feature>
<dbReference type="PANTHER" id="PTHR24252">
    <property type="entry name" value="ACROSIN-RELATED"/>
    <property type="match status" value="1"/>
</dbReference>
<accession>A0A443RYE0</accession>
<dbReference type="PANTHER" id="PTHR24252:SF7">
    <property type="entry name" value="HYALIN"/>
    <property type="match status" value="1"/>
</dbReference>
<dbReference type="Pfam" id="PF00089">
    <property type="entry name" value="Trypsin"/>
    <property type="match status" value="1"/>
</dbReference>
<gene>
    <name evidence="4" type="ORF">B4U80_05837</name>
</gene>
<dbReference type="SUPFAM" id="SSF50494">
    <property type="entry name" value="Trypsin-like serine proteases"/>
    <property type="match status" value="1"/>
</dbReference>
<dbReference type="AlphaFoldDB" id="A0A443RYE0"/>
<proteinExistence type="predicted"/>
<evidence type="ECO:0000259" key="3">
    <source>
        <dbReference type="PROSITE" id="PS50240"/>
    </source>
</evidence>
<evidence type="ECO:0000313" key="4">
    <source>
        <dbReference type="EMBL" id="RWS20361.1"/>
    </source>
</evidence>
<keyword evidence="5" id="KW-1185">Reference proteome</keyword>
<dbReference type="InterPro" id="IPR009003">
    <property type="entry name" value="Peptidase_S1_PA"/>
</dbReference>
<keyword evidence="2" id="KW-0732">Signal</keyword>
<keyword evidence="1" id="KW-1015">Disulfide bond</keyword>
<sequence length="113" mass="12537">MNTIIYFFASIILTAFANDDNNKFECGIANKETIKARIIGGTEVSNNKYPWMVAVLKKSQSNDWRCGGSLISENAIITAAHCVYDTKAEDIEVLIGTNDIDSTDTDNRKNVKQ</sequence>
<dbReference type="InterPro" id="IPR043504">
    <property type="entry name" value="Peptidase_S1_PA_chymotrypsin"/>
</dbReference>
<feature type="chain" id="PRO_5019292443" evidence="2">
    <location>
        <begin position="18"/>
        <end position="113"/>
    </location>
</feature>
<dbReference type="InterPro" id="IPR018114">
    <property type="entry name" value="TRYPSIN_HIS"/>
</dbReference>
<name>A0A443RYE0_9ACAR</name>
<feature type="signal peptide" evidence="2">
    <location>
        <begin position="1"/>
        <end position="17"/>
    </location>
</feature>
<protein>
    <submittedName>
        <fullName evidence="4">Chymotrypsin-C-like protein</fullName>
    </submittedName>
</protein>
<dbReference type="GO" id="GO:0006508">
    <property type="term" value="P:proteolysis"/>
    <property type="evidence" value="ECO:0007669"/>
    <property type="project" value="InterPro"/>
</dbReference>
<dbReference type="VEuPathDB" id="VectorBase:LDEU011679"/>
<dbReference type="Gene3D" id="2.40.10.10">
    <property type="entry name" value="Trypsin-like serine proteases"/>
    <property type="match status" value="1"/>
</dbReference>
<dbReference type="OrthoDB" id="10004439at2759"/>
<dbReference type="Proteomes" id="UP000288716">
    <property type="component" value="Unassembled WGS sequence"/>
</dbReference>
<feature type="domain" description="Peptidase S1" evidence="3">
    <location>
        <begin position="38"/>
        <end position="113"/>
    </location>
</feature>
<reference evidence="4 5" key="1">
    <citation type="journal article" date="2018" name="Gigascience">
        <title>Genomes of trombidid mites reveal novel predicted allergens and laterally-transferred genes associated with secondary metabolism.</title>
        <authorList>
            <person name="Dong X."/>
            <person name="Chaisiri K."/>
            <person name="Xia D."/>
            <person name="Armstrong S.D."/>
            <person name="Fang Y."/>
            <person name="Donnelly M.J."/>
            <person name="Kadowaki T."/>
            <person name="McGarry J.W."/>
            <person name="Darby A.C."/>
            <person name="Makepeace B.L."/>
        </authorList>
    </citation>
    <scope>NUCLEOTIDE SEQUENCE [LARGE SCALE GENOMIC DNA]</scope>
    <source>
        <strain evidence="4">UoL-UT</strain>
    </source>
</reference>